<feature type="chain" id="PRO_5015194986" evidence="1">
    <location>
        <begin position="20"/>
        <end position="37"/>
    </location>
</feature>
<organism evidence="2">
    <name type="scientific">Rhizophora mucronata</name>
    <name type="common">Asiatic mangrove</name>
    <dbReference type="NCBI Taxonomy" id="61149"/>
    <lineage>
        <taxon>Eukaryota</taxon>
        <taxon>Viridiplantae</taxon>
        <taxon>Streptophyta</taxon>
        <taxon>Embryophyta</taxon>
        <taxon>Tracheophyta</taxon>
        <taxon>Spermatophyta</taxon>
        <taxon>Magnoliopsida</taxon>
        <taxon>eudicotyledons</taxon>
        <taxon>Gunneridae</taxon>
        <taxon>Pentapetalae</taxon>
        <taxon>rosids</taxon>
        <taxon>fabids</taxon>
        <taxon>Malpighiales</taxon>
        <taxon>Rhizophoraceae</taxon>
        <taxon>Rhizophora</taxon>
    </lineage>
</organism>
<dbReference type="AlphaFoldDB" id="A0A2P2NVK8"/>
<proteinExistence type="predicted"/>
<feature type="signal peptide" evidence="1">
    <location>
        <begin position="1"/>
        <end position="19"/>
    </location>
</feature>
<protein>
    <submittedName>
        <fullName evidence="2">Uncharacterized protein</fullName>
    </submittedName>
</protein>
<keyword evidence="1" id="KW-0732">Signal</keyword>
<reference evidence="2" key="1">
    <citation type="submission" date="2018-02" db="EMBL/GenBank/DDBJ databases">
        <title>Rhizophora mucronata_Transcriptome.</title>
        <authorList>
            <person name="Meera S.P."/>
            <person name="Sreeshan A."/>
            <person name="Augustine A."/>
        </authorList>
    </citation>
    <scope>NUCLEOTIDE SEQUENCE</scope>
    <source>
        <tissue evidence="2">Leaf</tissue>
    </source>
</reference>
<evidence type="ECO:0000256" key="1">
    <source>
        <dbReference type="SAM" id="SignalP"/>
    </source>
</evidence>
<evidence type="ECO:0000313" key="2">
    <source>
        <dbReference type="EMBL" id="MBX46536.1"/>
    </source>
</evidence>
<dbReference type="EMBL" id="GGEC01066052">
    <property type="protein sequence ID" value="MBX46536.1"/>
    <property type="molecule type" value="Transcribed_RNA"/>
</dbReference>
<accession>A0A2P2NVK8</accession>
<name>A0A2P2NVK8_RHIMU</name>
<sequence length="37" mass="4753">MIHLIKFVLSRFCLRFVLLVQYHVKDFYDVRFENWYI</sequence>